<organism evidence="1 2">
    <name type="scientific">Burkholderia ubonensis</name>
    <dbReference type="NCBI Taxonomy" id="101571"/>
    <lineage>
        <taxon>Bacteria</taxon>
        <taxon>Pseudomonadati</taxon>
        <taxon>Pseudomonadota</taxon>
        <taxon>Betaproteobacteria</taxon>
        <taxon>Burkholderiales</taxon>
        <taxon>Burkholderiaceae</taxon>
        <taxon>Burkholderia</taxon>
        <taxon>Burkholderia cepacia complex</taxon>
    </lineage>
</organism>
<proteinExistence type="predicted"/>
<evidence type="ECO:0000313" key="1">
    <source>
        <dbReference type="EMBL" id="AOJ74656.1"/>
    </source>
</evidence>
<reference evidence="1 2" key="1">
    <citation type="submission" date="2015-12" db="EMBL/GenBank/DDBJ databases">
        <title>Diversity of Burkholderia near neighbor genomes.</title>
        <authorList>
            <person name="Sahl J."/>
            <person name="Wagner D."/>
            <person name="Keim P."/>
        </authorList>
    </citation>
    <scope>NUCLEOTIDE SEQUENCE [LARGE SCALE GENOMIC DNA]</scope>
    <source>
        <strain evidence="1 2">MSMB0783</strain>
    </source>
</reference>
<evidence type="ECO:0000313" key="2">
    <source>
        <dbReference type="Proteomes" id="UP000243680"/>
    </source>
</evidence>
<dbReference type="Proteomes" id="UP000243680">
    <property type="component" value="Chromosome 1"/>
</dbReference>
<gene>
    <name evidence="1" type="ORF">WJ35_05935</name>
</gene>
<name>A0A1B4LBW0_9BURK</name>
<protein>
    <submittedName>
        <fullName evidence="1">Uncharacterized protein</fullName>
    </submittedName>
</protein>
<dbReference type="EMBL" id="CP013420">
    <property type="protein sequence ID" value="AOJ74656.1"/>
    <property type="molecule type" value="Genomic_DNA"/>
</dbReference>
<dbReference type="RefSeq" id="WP_059734002.1">
    <property type="nucleotide sequence ID" value="NZ_CP013420.1"/>
</dbReference>
<sequence length="64" mass="7592">MNDIDWSKYGRVQRQQKKLDVEISFRDVDGRIICCASFPVDRLDEVIDKLRAQRDFWLSEKAGM</sequence>
<dbReference type="AlphaFoldDB" id="A0A1B4LBW0"/>
<accession>A0A1B4LBW0</accession>